<evidence type="ECO:0000256" key="11">
    <source>
        <dbReference type="RuleBase" id="RU361177"/>
    </source>
</evidence>
<evidence type="ECO:0000256" key="8">
    <source>
        <dbReference type="ARBA" id="ARBA00023033"/>
    </source>
</evidence>
<dbReference type="EC" id="1.-.-.-" evidence="11"/>
<evidence type="ECO:0000313" key="12">
    <source>
        <dbReference type="EMBL" id="GMG99053.1"/>
    </source>
</evidence>
<comment type="cofactor">
    <cofactor evidence="1 11">
        <name>FAD</name>
        <dbReference type="ChEBI" id="CHEBI:57692"/>
    </cofactor>
</comment>
<gene>
    <name evidence="12" type="ORF">Nepgr_000893</name>
</gene>
<keyword evidence="13" id="KW-1185">Reference proteome</keyword>
<evidence type="ECO:0000313" key="13">
    <source>
        <dbReference type="Proteomes" id="UP001279734"/>
    </source>
</evidence>
<dbReference type="SUPFAM" id="SSF51905">
    <property type="entry name" value="FAD/NAD(P)-binding domain"/>
    <property type="match status" value="2"/>
</dbReference>
<keyword evidence="9" id="KW-0073">Auxin biosynthesis</keyword>
<keyword evidence="4 11" id="KW-0285">Flavoprotein</keyword>
<comment type="similarity">
    <text evidence="3 11">Belongs to the FMO family.</text>
</comment>
<dbReference type="InterPro" id="IPR036188">
    <property type="entry name" value="FAD/NAD-bd_sf"/>
</dbReference>
<comment type="caution">
    <text evidence="12">The sequence shown here is derived from an EMBL/GenBank/DDBJ whole genome shotgun (WGS) entry which is preliminary data.</text>
</comment>
<dbReference type="GO" id="GO:0050661">
    <property type="term" value="F:NADP binding"/>
    <property type="evidence" value="ECO:0007669"/>
    <property type="project" value="InterPro"/>
</dbReference>
<protein>
    <recommendedName>
        <fullName evidence="11">Flavin-containing monooxygenase</fullName>
        <ecNumber evidence="11">1.-.-.-</ecNumber>
    </recommendedName>
</protein>
<keyword evidence="5 11" id="KW-0274">FAD</keyword>
<sequence>MEYYHNNFSEIQGKLAHDHRRSLMAKPTAKRCVLVSGPVIVGAGPSGLAVAACLREKNIPSLVLERSSCIASLWQLKTYDRLRLHLPKTFCELPMMPFPQEFPTYPTKQQFIQYLEEYSKRFDIKPVFNQTVVSAEYDCSLGLWRVGVIEEGAAEAGVEYVCGWLVVATGENAEVVVPEMEGAEEFGGEMVHTSGYKSGEVFSGKRVLVVGCGNSGMEVCLDLCHHNAMPSIVVRDTVHILPREMLGRSTFGLSMWLLKWLPITLVDRLLLIVSWLMLGDTSQLGLVRPKTGPIKCKNLSGKTPVLDVGTLDKIKSGDIKVCPSIRRLKHNAVEFVNGRIENFDAIILATGYKSNVPSWLKENDMFSKHDGLPRRPFPHGWKGEHGLYAVGFTKRGLLGTSLDAIKIAEDVKLHWKSDSKYFTSSQLTWS</sequence>
<name>A0AAD3P3J8_NEPGR</name>
<evidence type="ECO:0000256" key="3">
    <source>
        <dbReference type="ARBA" id="ARBA00009183"/>
    </source>
</evidence>
<dbReference type="GO" id="GO:0004499">
    <property type="term" value="F:N,N-dimethylaniline monooxygenase activity"/>
    <property type="evidence" value="ECO:0007669"/>
    <property type="project" value="InterPro"/>
</dbReference>
<dbReference type="PANTHER" id="PTHR43539">
    <property type="entry name" value="FLAVIN-BINDING MONOOXYGENASE-LIKE PROTEIN (AFU_ORTHOLOGUE AFUA_4G09220)"/>
    <property type="match status" value="1"/>
</dbReference>
<dbReference type="GO" id="GO:0009851">
    <property type="term" value="P:auxin biosynthetic process"/>
    <property type="evidence" value="ECO:0007669"/>
    <property type="project" value="UniProtKB-KW"/>
</dbReference>
<dbReference type="PANTHER" id="PTHR43539:SF38">
    <property type="entry name" value="INDOLE-3-PYRUVATE MONOOXYGENASE YUCCA6"/>
    <property type="match status" value="1"/>
</dbReference>
<reference evidence="12" key="1">
    <citation type="submission" date="2023-05" db="EMBL/GenBank/DDBJ databases">
        <title>Nepenthes gracilis genome sequencing.</title>
        <authorList>
            <person name="Fukushima K."/>
        </authorList>
    </citation>
    <scope>NUCLEOTIDE SEQUENCE</scope>
    <source>
        <strain evidence="12">SING2019-196</strain>
    </source>
</reference>
<dbReference type="Gene3D" id="3.50.50.60">
    <property type="entry name" value="FAD/NAD(P)-binding domain"/>
    <property type="match status" value="1"/>
</dbReference>
<proteinExistence type="inferred from homology"/>
<dbReference type="PRINTS" id="PR00469">
    <property type="entry name" value="PNDRDTASEII"/>
</dbReference>
<evidence type="ECO:0000256" key="9">
    <source>
        <dbReference type="ARBA" id="ARBA00023070"/>
    </source>
</evidence>
<accession>A0AAD3P3J8</accession>
<comment type="catalytic activity">
    <reaction evidence="10">
        <text>indole-3-pyruvate + NADPH + O2 + H(+) = (indol-3-yl)acetate + CO2 + NADP(+) + H2O</text>
        <dbReference type="Rhea" id="RHEA:34331"/>
        <dbReference type="ChEBI" id="CHEBI:15377"/>
        <dbReference type="ChEBI" id="CHEBI:15378"/>
        <dbReference type="ChEBI" id="CHEBI:15379"/>
        <dbReference type="ChEBI" id="CHEBI:16526"/>
        <dbReference type="ChEBI" id="CHEBI:17640"/>
        <dbReference type="ChEBI" id="CHEBI:30854"/>
        <dbReference type="ChEBI" id="CHEBI:57783"/>
        <dbReference type="ChEBI" id="CHEBI:58349"/>
        <dbReference type="EC" id="1.14.13.168"/>
    </reaction>
</comment>
<evidence type="ECO:0000256" key="6">
    <source>
        <dbReference type="ARBA" id="ARBA00022857"/>
    </source>
</evidence>
<comment type="pathway">
    <text evidence="2">Plant hormone metabolism; auxin biosynthesis.</text>
</comment>
<evidence type="ECO:0000256" key="7">
    <source>
        <dbReference type="ARBA" id="ARBA00023002"/>
    </source>
</evidence>
<dbReference type="FunFam" id="3.50.50.60:FF:000100">
    <property type="entry name" value="Flavin-containing monooxygenase"/>
    <property type="match status" value="1"/>
</dbReference>
<evidence type="ECO:0000256" key="5">
    <source>
        <dbReference type="ARBA" id="ARBA00022827"/>
    </source>
</evidence>
<dbReference type="GO" id="GO:0050660">
    <property type="term" value="F:flavin adenine dinucleotide binding"/>
    <property type="evidence" value="ECO:0007669"/>
    <property type="project" value="InterPro"/>
</dbReference>
<dbReference type="AlphaFoldDB" id="A0AAD3P3J8"/>
<dbReference type="EMBL" id="BSYO01000001">
    <property type="protein sequence ID" value="GMG99053.1"/>
    <property type="molecule type" value="Genomic_DNA"/>
</dbReference>
<organism evidence="12 13">
    <name type="scientific">Nepenthes gracilis</name>
    <name type="common">Slender pitcher plant</name>
    <dbReference type="NCBI Taxonomy" id="150966"/>
    <lineage>
        <taxon>Eukaryota</taxon>
        <taxon>Viridiplantae</taxon>
        <taxon>Streptophyta</taxon>
        <taxon>Embryophyta</taxon>
        <taxon>Tracheophyta</taxon>
        <taxon>Spermatophyta</taxon>
        <taxon>Magnoliopsida</taxon>
        <taxon>eudicotyledons</taxon>
        <taxon>Gunneridae</taxon>
        <taxon>Pentapetalae</taxon>
        <taxon>Caryophyllales</taxon>
        <taxon>Nepenthaceae</taxon>
        <taxon>Nepenthes</taxon>
    </lineage>
</organism>
<dbReference type="InterPro" id="IPR050982">
    <property type="entry name" value="Auxin_biosynth/cation_transpt"/>
</dbReference>
<evidence type="ECO:0000256" key="2">
    <source>
        <dbReference type="ARBA" id="ARBA00004814"/>
    </source>
</evidence>
<dbReference type="GO" id="GO:0103075">
    <property type="term" value="F:indole-3-pyruvate monooxygenase activity"/>
    <property type="evidence" value="ECO:0007669"/>
    <property type="project" value="UniProtKB-EC"/>
</dbReference>
<dbReference type="PRINTS" id="PR00368">
    <property type="entry name" value="FADPNR"/>
</dbReference>
<keyword evidence="6" id="KW-0521">NADP</keyword>
<evidence type="ECO:0000256" key="10">
    <source>
        <dbReference type="ARBA" id="ARBA00047707"/>
    </source>
</evidence>
<dbReference type="Proteomes" id="UP001279734">
    <property type="component" value="Unassembled WGS sequence"/>
</dbReference>
<dbReference type="InterPro" id="IPR020946">
    <property type="entry name" value="Flavin_mOase-like"/>
</dbReference>
<dbReference type="Pfam" id="PF00743">
    <property type="entry name" value="FMO-like"/>
    <property type="match status" value="1"/>
</dbReference>
<evidence type="ECO:0000256" key="1">
    <source>
        <dbReference type="ARBA" id="ARBA00001974"/>
    </source>
</evidence>
<evidence type="ECO:0000256" key="4">
    <source>
        <dbReference type="ARBA" id="ARBA00022630"/>
    </source>
</evidence>
<keyword evidence="7 11" id="KW-0560">Oxidoreductase</keyword>
<keyword evidence="8 11" id="KW-0503">Monooxygenase</keyword>